<dbReference type="SUPFAM" id="SSF52980">
    <property type="entry name" value="Restriction endonuclease-like"/>
    <property type="match status" value="1"/>
</dbReference>
<dbReference type="RefSeq" id="WP_129610136.1">
    <property type="nucleotide sequence ID" value="NZ_UWOC01000162.1"/>
</dbReference>
<accession>A0A447CY30</accession>
<dbReference type="OrthoDB" id="570572at2"/>
<name>A0A447CY30_9BRAD</name>
<reference evidence="3" key="1">
    <citation type="submission" date="2018-10" db="EMBL/GenBank/DDBJ databases">
        <authorList>
            <person name="Peiro R."/>
            <person name="Begona"/>
            <person name="Cbmso G."/>
            <person name="Lopez M."/>
            <person name="Gonzalez S."/>
            <person name="Sacristan E."/>
            <person name="Castillo E."/>
        </authorList>
    </citation>
    <scope>NUCLEOTIDE SEQUENCE [LARGE SCALE GENOMIC DNA]</scope>
</reference>
<feature type="domain" description="DUF559" evidence="1">
    <location>
        <begin position="282"/>
        <end position="360"/>
    </location>
</feature>
<dbReference type="InterPro" id="IPR011335">
    <property type="entry name" value="Restrct_endonuc-II-like"/>
</dbReference>
<sequence length="375" mass="40073">MDSEARGTTASLPPPALRAADVAAFVHGIPAGSVRALGGLDPGSLRVLLDDTAPPTGRRALFVPLMRPGPATALVEQIADHLAAMAQRLWPVWFGTIDFADCGRDGLGRAAAAARIGAAAGRTPGLLRPWAERAVRLALSGHPPRVDGTPKATEIAQLARVSGPDGLVLVVDAASPGLADDRLVRALEWIAETADLAVLTLFPELPASRPPLDRLLHDARTLASETAAGAGGADTVLSTREPARDAPASWLAPVCGMPHPLSEIEQRIAALLAADRELSSLFRFNQPIRTVRGSTYRVDLVWIEGRLAVELDGDDHALRRKFIDDRHRDYELMLSGFTVLRLANAEIEQDFGRAIEKIRDLVGLCRSRRGTEGTT</sequence>
<protein>
    <recommendedName>
        <fullName evidence="1">DUF559 domain-containing protein</fullName>
    </recommendedName>
</protein>
<dbReference type="Gene3D" id="3.40.960.10">
    <property type="entry name" value="VSR Endonuclease"/>
    <property type="match status" value="1"/>
</dbReference>
<keyword evidence="3" id="KW-1185">Reference proteome</keyword>
<dbReference type="Proteomes" id="UP000289200">
    <property type="component" value="Unassembled WGS sequence"/>
</dbReference>
<dbReference type="Pfam" id="PF04480">
    <property type="entry name" value="DUF559"/>
    <property type="match status" value="1"/>
</dbReference>
<dbReference type="InterPro" id="IPR007569">
    <property type="entry name" value="DUF559"/>
</dbReference>
<evidence type="ECO:0000313" key="2">
    <source>
        <dbReference type="EMBL" id="VCU10179.1"/>
    </source>
</evidence>
<evidence type="ECO:0000313" key="3">
    <source>
        <dbReference type="Proteomes" id="UP000289200"/>
    </source>
</evidence>
<proteinExistence type="predicted"/>
<evidence type="ECO:0000259" key="1">
    <source>
        <dbReference type="Pfam" id="PF04480"/>
    </source>
</evidence>
<dbReference type="EMBL" id="UWOC01000162">
    <property type="protein sequence ID" value="VCU10179.1"/>
    <property type="molecule type" value="Genomic_DNA"/>
</dbReference>
<organism evidence="2 3">
    <name type="scientific">Rhodoplanes serenus</name>
    <dbReference type="NCBI Taxonomy" id="200615"/>
    <lineage>
        <taxon>Bacteria</taxon>
        <taxon>Pseudomonadati</taxon>
        <taxon>Pseudomonadota</taxon>
        <taxon>Alphaproteobacteria</taxon>
        <taxon>Hyphomicrobiales</taxon>
        <taxon>Nitrobacteraceae</taxon>
        <taxon>Rhodoplanes</taxon>
    </lineage>
</organism>
<comment type="caution">
    <text evidence="2">The sequence shown here is derived from an EMBL/GenBank/DDBJ whole genome shotgun (WGS) entry which is preliminary data.</text>
</comment>
<gene>
    <name evidence="2" type="ORF">RHODGE_RHODGE_03365</name>
</gene>
<dbReference type="AlphaFoldDB" id="A0A447CY30"/>